<feature type="compositionally biased region" description="Polar residues" evidence="2">
    <location>
        <begin position="138"/>
        <end position="156"/>
    </location>
</feature>
<feature type="compositionally biased region" description="Polar residues" evidence="2">
    <location>
        <begin position="399"/>
        <end position="413"/>
    </location>
</feature>
<feature type="compositionally biased region" description="Low complexity" evidence="2">
    <location>
        <begin position="265"/>
        <end position="274"/>
    </location>
</feature>
<feature type="region of interest" description="Disordered" evidence="2">
    <location>
        <begin position="1666"/>
        <end position="1696"/>
    </location>
</feature>
<feature type="compositionally biased region" description="Polar residues" evidence="2">
    <location>
        <begin position="543"/>
        <end position="552"/>
    </location>
</feature>
<feature type="compositionally biased region" description="Basic and acidic residues" evidence="2">
    <location>
        <begin position="731"/>
        <end position="746"/>
    </location>
</feature>
<sequence length="2110" mass="239165">MFSSGQGFRGDSHRRSSRSDDKLKDWDDIDDISTSLDSTLRDETTMNSREKSNPQRTKLADWSDFDDIPVKDDSDRDETNMSDDSPFLRRKNDNPRGPSPSNVKSKYSSGFSQRRAQPHDYVSGLKDISKLEDISIDMSESQSNTQRDQLNSPSSPKTDDETPHSDPDSPKQQSKDDFPHVETQSSTKRSSHFSSDKDMSNPYLSDSDETPQKPARPTNNRPKMHTEFSDSDNSDFDSDTITPIKNAKIPPSNTKSSQNQLDPTQDSSIQSQSQTKNTREDTKHTAVTSISSSQFTTTAPSLPHHSVDPEPTFLDETFGEEGIKQAESSKEKYYSTAPSELKKNPSQEESNDSSTEEGYPQETHGQHFSFSQDPISGATFSSVDRVLRDAAELDRTESDSSSFRKTGISTMGSSDHRNNLRSLRDILDEVSEDEKSESHHEKMDTHRSGEKSEGEKDTEADDEAEDSIHSKRSRHSSGPASPPHSPEPQTPSSFHKPASPASHTSSHRSSHRVSPKSQKTSPPKPINRPSYYLDDDEIPTPPQQRLENYQNHESAKNWRDITVTPPSSKLSMNNKFPDSIPTEKPKQPDHKPTKIPSLTSSSKNSTKSSSNSKGRAVLRRGKSKTRVPSPKAKHHFVDLGVSDDYDMSVRRQDDTPQSGQSARSNDSETSEETPDKVETRQNEEDDAGSVDPLMETMATLEEENQRLKSQLIEILEKTDKSSPTKSPPRSGLRETEDSRTKGKDDTIASSRTGQDKSGDNSNLVAQISELQKKCARLEAELESERKEKEELDRLRKQENEENAALRKKLLDLEEDERKAGILNKVRGRKKQFGDDTITARLNNLTDDEVQELRKQMKGEGFLVDQFQRQIESLTAENNQLKSEKGLAIKKAGSDSQPVGGTGGRMGIEMATAIEKIKDLEKRIADMQNQEALRRAIEDEKYQEKEDRLQAELEKEKKKSKETQDKLDTALNEMVTLESQWVVTENQLVEKDNELAKLQDENIKLREQARSGQLSRPDTSAKHEVGELMKQMKEKDYLNDRLQMELDELRMDRIPKIGDSSKDKQELSELRERVRNQEKQITTLNRENEDLNELLEEHRNSSALSKQQKGAERGKEWSQTDFDAQIEKIQKEADRKIETQSEIHHKDRLRWEEKMNSLNNDMMKQAEQNELDQKTLIRKHEKEKEEERRIYAKRIIELENQLTAQQKEQGDTKATPKAKGKSKQLTQTNRFGFAQKAPLKRDQKKVDTSKEDKVNEKMNEILNEIKRDFDSEIHQKDLQQEEFLSLQQKVSELAQKLNEADAEKEALSSQISDLQKEQEEKDGMIRELNQMLALPDSKFVGGGFNPSVIPSIVPHAQNHNRIEMESQIDDLEGVITRLRQKEARMNGDLQMERERNEKLVNDNNRLNHVVIELRQDRDQLSVRSTQFEKAHDESLQELIRLRQTVKLSESSRVALEEAISEQSRISEDQQRRLRELKDSQITHLKNEIQILMDERKMLGGDREEMQKNRVRINDLARQLDAKDEVIATLELKVKEIESKNGMALKVKQLTDKIVEMERSNQEKDRARDQEVMNIRKEKIAAVEEISSRFAAVIKAKDEEIIVLQQQKAEDADGFYHSEASPAIQRVMRNQRQEAIQPVENDMTWGFNRQTSNPLFDISFEDLLKNDNVPAKPRKTKERKQAVESQVKTDPNKWTAESDDQIFQDLLRARSELDRDRTIDDPLPHRREDPITSLSDHSPPFTSPFAAPSQPSGHEVGVRRTSPAPTSQEIHSFPLSLDPSLYTSKGDLQKPKKLGSDKSSQPSSNIQQKAVRNIQSKLAKPKPVSVRASVSPPPISAARKPSPSPPKKQCEEPEQNIFFLIKLNRLLGESKSVEYSNAMGRIVASHPGVIHKLYQIAYDGYALALQVFLIIADCEACVKHIMKTKLVSFLIDLIMKSNHPFIPIISLHILALLAQHADNLFTTPLLECCLACLKMEIPACSPSKTPDTWKFPKHLVGDDEEIDPVSVPNAAICHTALNLLSHHIPSGTSSLTMSNTPSGGIGSHSSGHSHTPLSSLSSLSIHSSLWTSLILTLKQLTAQTSLPVPVRRTAHTILVSTQQIEFIQLMYNHGKR</sequence>
<feature type="coiled-coil region" evidence="1">
    <location>
        <begin position="1360"/>
        <end position="1415"/>
    </location>
</feature>
<feature type="compositionally biased region" description="Polar residues" evidence="2">
    <location>
        <begin position="655"/>
        <end position="664"/>
    </location>
</feature>
<feature type="compositionally biased region" description="Polar residues" evidence="2">
    <location>
        <begin position="564"/>
        <end position="576"/>
    </location>
</feature>
<feature type="compositionally biased region" description="Polar residues" evidence="2">
    <location>
        <begin position="285"/>
        <end position="300"/>
    </location>
</feature>
<feature type="compositionally biased region" description="Low complexity" evidence="2">
    <location>
        <begin position="1821"/>
        <end position="1839"/>
    </location>
</feature>
<feature type="compositionally biased region" description="Low complexity" evidence="2">
    <location>
        <begin position="599"/>
        <end position="613"/>
    </location>
</feature>
<feature type="region of interest" description="Disordered" evidence="2">
    <location>
        <begin position="780"/>
        <end position="799"/>
    </location>
</feature>
<feature type="compositionally biased region" description="Polar residues" evidence="2">
    <location>
        <begin position="99"/>
        <end position="115"/>
    </location>
</feature>
<dbReference type="Proteomes" id="UP001281761">
    <property type="component" value="Unassembled WGS sequence"/>
</dbReference>
<feature type="region of interest" description="Disordered" evidence="2">
    <location>
        <begin position="886"/>
        <end position="905"/>
    </location>
</feature>
<feature type="compositionally biased region" description="Low complexity" evidence="2">
    <location>
        <begin position="1736"/>
        <end position="1750"/>
    </location>
</feature>
<feature type="compositionally biased region" description="Basic and acidic residues" evidence="2">
    <location>
        <begin position="1785"/>
        <end position="1794"/>
    </location>
</feature>
<feature type="compositionally biased region" description="Low complexity" evidence="2">
    <location>
        <begin position="490"/>
        <end position="504"/>
    </location>
</feature>
<feature type="compositionally biased region" description="Basic and acidic residues" evidence="2">
    <location>
        <begin position="436"/>
        <end position="457"/>
    </location>
</feature>
<feature type="compositionally biased region" description="Basic and acidic residues" evidence="2">
    <location>
        <begin position="1052"/>
        <end position="1077"/>
    </location>
</feature>
<feature type="compositionally biased region" description="Polar residues" evidence="2">
    <location>
        <begin position="251"/>
        <end position="264"/>
    </location>
</feature>
<feature type="compositionally biased region" description="Basic and acidic residues" evidence="2">
    <location>
        <begin position="68"/>
        <end position="79"/>
    </location>
</feature>
<feature type="compositionally biased region" description="Basic and acidic residues" evidence="2">
    <location>
        <begin position="581"/>
        <end position="592"/>
    </location>
</feature>
<feature type="compositionally biased region" description="Basic residues" evidence="2">
    <location>
        <begin position="616"/>
        <end position="625"/>
    </location>
</feature>
<comment type="caution">
    <text evidence="3">The sequence shown here is derived from an EMBL/GenBank/DDBJ whole genome shotgun (WGS) entry which is preliminary data.</text>
</comment>
<keyword evidence="1" id="KW-0175">Coiled coil</keyword>
<proteinExistence type="predicted"/>
<evidence type="ECO:0000313" key="4">
    <source>
        <dbReference type="Proteomes" id="UP001281761"/>
    </source>
</evidence>
<feature type="coiled-coil region" evidence="1">
    <location>
        <begin position="1501"/>
        <end position="1568"/>
    </location>
</feature>
<evidence type="ECO:0000256" key="2">
    <source>
        <dbReference type="SAM" id="MobiDB-lite"/>
    </source>
</evidence>
<reference evidence="3 4" key="1">
    <citation type="journal article" date="2022" name="bioRxiv">
        <title>Genomics of Preaxostyla Flagellates Illuminates Evolutionary Transitions and the Path Towards Mitochondrial Loss.</title>
        <authorList>
            <person name="Novak L.V.F."/>
            <person name="Treitli S.C."/>
            <person name="Pyrih J."/>
            <person name="Halakuc P."/>
            <person name="Pipaliya S.V."/>
            <person name="Vacek V."/>
            <person name="Brzon O."/>
            <person name="Soukal P."/>
            <person name="Eme L."/>
            <person name="Dacks J.B."/>
            <person name="Karnkowska A."/>
            <person name="Elias M."/>
            <person name="Hampl V."/>
        </authorList>
    </citation>
    <scope>NUCLEOTIDE SEQUENCE [LARGE SCALE GENOMIC DNA]</scope>
    <source>
        <strain evidence="3">NAU3</strain>
        <tissue evidence="3">Gut</tissue>
    </source>
</reference>
<feature type="region of interest" description="Disordered" evidence="2">
    <location>
        <begin position="1052"/>
        <end position="1122"/>
    </location>
</feature>
<name>A0ABQ9YA72_9EUKA</name>
<feature type="compositionally biased region" description="Basic residues" evidence="2">
    <location>
        <begin position="505"/>
        <end position="514"/>
    </location>
</feature>
<feature type="compositionally biased region" description="Basic and acidic residues" evidence="2">
    <location>
        <begin position="1713"/>
        <end position="1728"/>
    </location>
</feature>
<feature type="compositionally biased region" description="Polar residues" evidence="2">
    <location>
        <begin position="1795"/>
        <end position="1814"/>
    </location>
</feature>
<gene>
    <name evidence="3" type="ORF">BLNAU_4489</name>
</gene>
<feature type="compositionally biased region" description="Basic and acidic residues" evidence="2">
    <location>
        <begin position="1108"/>
        <end position="1117"/>
    </location>
</feature>
<feature type="region of interest" description="Disordered" evidence="2">
    <location>
        <begin position="1713"/>
        <end position="1848"/>
    </location>
</feature>
<feature type="compositionally biased region" description="Basic and acidic residues" evidence="2">
    <location>
        <begin position="157"/>
        <end position="180"/>
    </location>
</feature>
<feature type="compositionally biased region" description="Basic and acidic residues" evidence="2">
    <location>
        <begin position="414"/>
        <end position="427"/>
    </location>
</feature>
<feature type="region of interest" description="Disordered" evidence="2">
    <location>
        <begin position="1201"/>
        <end position="1251"/>
    </location>
</feature>
<feature type="compositionally biased region" description="Acidic residues" evidence="2">
    <location>
        <begin position="229"/>
        <end position="238"/>
    </location>
</feature>
<keyword evidence="4" id="KW-1185">Reference proteome</keyword>
<feature type="compositionally biased region" description="Basic and acidic residues" evidence="2">
    <location>
        <begin position="321"/>
        <end position="333"/>
    </location>
</feature>
<feature type="compositionally biased region" description="Polar residues" evidence="2">
    <location>
        <begin position="366"/>
        <end position="377"/>
    </location>
</feature>
<evidence type="ECO:0000256" key="1">
    <source>
        <dbReference type="SAM" id="Coils"/>
    </source>
</evidence>
<feature type="compositionally biased region" description="Basic and acidic residues" evidence="2">
    <location>
        <begin position="1238"/>
        <end position="1251"/>
    </location>
</feature>
<evidence type="ECO:0000313" key="3">
    <source>
        <dbReference type="EMBL" id="KAK2960591.1"/>
    </source>
</evidence>
<feature type="region of interest" description="Disordered" evidence="2">
    <location>
        <begin position="1"/>
        <end position="377"/>
    </location>
</feature>
<feature type="coiled-coil region" evidence="1">
    <location>
        <begin position="1275"/>
        <end position="1333"/>
    </location>
</feature>
<feature type="compositionally biased region" description="Basic and acidic residues" evidence="2">
    <location>
        <begin position="39"/>
        <end position="61"/>
    </location>
</feature>
<organism evidence="3 4">
    <name type="scientific">Blattamonas nauphoetae</name>
    <dbReference type="NCBI Taxonomy" id="2049346"/>
    <lineage>
        <taxon>Eukaryota</taxon>
        <taxon>Metamonada</taxon>
        <taxon>Preaxostyla</taxon>
        <taxon>Oxymonadida</taxon>
        <taxon>Blattamonas</taxon>
    </lineage>
</organism>
<dbReference type="EMBL" id="JARBJD010000022">
    <property type="protein sequence ID" value="KAK2960591.1"/>
    <property type="molecule type" value="Genomic_DNA"/>
</dbReference>
<accession>A0ABQ9YA72</accession>
<feature type="compositionally biased region" description="Basic and acidic residues" evidence="2">
    <location>
        <begin position="10"/>
        <end position="26"/>
    </location>
</feature>
<feature type="compositionally biased region" description="Basic and acidic residues" evidence="2">
    <location>
        <begin position="673"/>
        <end position="682"/>
    </location>
</feature>
<feature type="region of interest" description="Disordered" evidence="2">
    <location>
        <begin position="391"/>
        <end position="763"/>
    </location>
</feature>
<protein>
    <submittedName>
        <fullName evidence="3">Uncharacterized protein</fullName>
    </submittedName>
</protein>
<feature type="compositionally biased region" description="Pro residues" evidence="2">
    <location>
        <begin position="480"/>
        <end position="489"/>
    </location>
</feature>